<dbReference type="AlphaFoldDB" id="A0A815XIX3"/>
<accession>A0A815XIX3</accession>
<dbReference type="EMBL" id="CAJNOG010006189">
    <property type="protein sequence ID" value="CAF1557944.1"/>
    <property type="molecule type" value="Genomic_DNA"/>
</dbReference>
<organism evidence="2 3">
    <name type="scientific">Adineta steineri</name>
    <dbReference type="NCBI Taxonomy" id="433720"/>
    <lineage>
        <taxon>Eukaryota</taxon>
        <taxon>Metazoa</taxon>
        <taxon>Spiralia</taxon>
        <taxon>Gnathifera</taxon>
        <taxon>Rotifera</taxon>
        <taxon>Eurotatoria</taxon>
        <taxon>Bdelloidea</taxon>
        <taxon>Adinetida</taxon>
        <taxon>Adinetidae</taxon>
        <taxon>Adineta</taxon>
    </lineage>
</organism>
<feature type="region of interest" description="Disordered" evidence="1">
    <location>
        <begin position="1"/>
        <end position="33"/>
    </location>
</feature>
<name>A0A815XIX3_9BILA</name>
<evidence type="ECO:0000313" key="2">
    <source>
        <dbReference type="EMBL" id="CAF1557944.1"/>
    </source>
</evidence>
<comment type="caution">
    <text evidence="2">The sequence shown here is derived from an EMBL/GenBank/DDBJ whole genome shotgun (WGS) entry which is preliminary data.</text>
</comment>
<protein>
    <submittedName>
        <fullName evidence="2">Uncharacterized protein</fullName>
    </submittedName>
</protein>
<evidence type="ECO:0000256" key="1">
    <source>
        <dbReference type="SAM" id="MobiDB-lite"/>
    </source>
</evidence>
<feature type="non-terminal residue" evidence="2">
    <location>
        <position position="33"/>
    </location>
</feature>
<dbReference type="Proteomes" id="UP000663845">
    <property type="component" value="Unassembled WGS sequence"/>
</dbReference>
<evidence type="ECO:0000313" key="3">
    <source>
        <dbReference type="Proteomes" id="UP000663845"/>
    </source>
</evidence>
<proteinExistence type="predicted"/>
<sequence length="33" mass="3900">MSEINDQCSDTSSDLNWPIDHPMERQSQQHDRV</sequence>
<feature type="compositionally biased region" description="Basic and acidic residues" evidence="1">
    <location>
        <begin position="21"/>
        <end position="33"/>
    </location>
</feature>
<feature type="compositionally biased region" description="Polar residues" evidence="1">
    <location>
        <begin position="1"/>
        <end position="15"/>
    </location>
</feature>
<gene>
    <name evidence="2" type="ORF">JYZ213_LOCUS46712</name>
</gene>
<reference evidence="2" key="1">
    <citation type="submission" date="2021-02" db="EMBL/GenBank/DDBJ databases">
        <authorList>
            <person name="Nowell W R."/>
        </authorList>
    </citation>
    <scope>NUCLEOTIDE SEQUENCE</scope>
</reference>